<dbReference type="AlphaFoldDB" id="A0AAF0XXH7"/>
<accession>A0AAF0XXH7</accession>
<keyword evidence="2" id="KW-1185">Reference proteome</keyword>
<dbReference type="Proteomes" id="UP000077755">
    <property type="component" value="Chromosome 9"/>
</dbReference>
<reference evidence="1" key="2">
    <citation type="submission" date="2022-03" db="EMBL/GenBank/DDBJ databases">
        <title>Draft title - Genomic analysis of global carrot germplasm unveils the trajectory of domestication and the origin of high carotenoid orange carrot.</title>
        <authorList>
            <person name="Iorizzo M."/>
            <person name="Ellison S."/>
            <person name="Senalik D."/>
            <person name="Macko-Podgorni A."/>
            <person name="Grzebelus D."/>
            <person name="Bostan H."/>
            <person name="Rolling W."/>
            <person name="Curaba J."/>
            <person name="Simon P."/>
        </authorList>
    </citation>
    <scope>NUCLEOTIDE SEQUENCE</scope>
    <source>
        <tissue evidence="1">Leaf</tissue>
    </source>
</reference>
<evidence type="ECO:0000313" key="2">
    <source>
        <dbReference type="Proteomes" id="UP000077755"/>
    </source>
</evidence>
<evidence type="ECO:0000313" key="1">
    <source>
        <dbReference type="EMBL" id="WOH14694.1"/>
    </source>
</evidence>
<sequence>MRWRDRFLFCAEAIYKAQAEIG</sequence>
<organism evidence="1 2">
    <name type="scientific">Daucus carota subsp. sativus</name>
    <name type="common">Carrot</name>
    <dbReference type="NCBI Taxonomy" id="79200"/>
    <lineage>
        <taxon>Eukaryota</taxon>
        <taxon>Viridiplantae</taxon>
        <taxon>Streptophyta</taxon>
        <taxon>Embryophyta</taxon>
        <taxon>Tracheophyta</taxon>
        <taxon>Spermatophyta</taxon>
        <taxon>Magnoliopsida</taxon>
        <taxon>eudicotyledons</taxon>
        <taxon>Gunneridae</taxon>
        <taxon>Pentapetalae</taxon>
        <taxon>asterids</taxon>
        <taxon>campanulids</taxon>
        <taxon>Apiales</taxon>
        <taxon>Apiaceae</taxon>
        <taxon>Apioideae</taxon>
        <taxon>Scandiceae</taxon>
        <taxon>Daucinae</taxon>
        <taxon>Daucus</taxon>
        <taxon>Daucus sect. Daucus</taxon>
    </lineage>
</organism>
<dbReference type="EMBL" id="CP093351">
    <property type="protein sequence ID" value="WOH14694.1"/>
    <property type="molecule type" value="Genomic_DNA"/>
</dbReference>
<name>A0AAF0XXH7_DAUCS</name>
<protein>
    <recommendedName>
        <fullName evidence="3">Ribulose-1,5-bisphosphate carboxylase/oxygenase large subunit</fullName>
    </recommendedName>
</protein>
<proteinExistence type="predicted"/>
<reference evidence="1" key="1">
    <citation type="journal article" date="2016" name="Nat. Genet.">
        <title>A high-quality carrot genome assembly provides new insights into carotenoid accumulation and asterid genome evolution.</title>
        <authorList>
            <person name="Iorizzo M."/>
            <person name="Ellison S."/>
            <person name="Senalik D."/>
            <person name="Zeng P."/>
            <person name="Satapoomin P."/>
            <person name="Huang J."/>
            <person name="Bowman M."/>
            <person name="Iovene M."/>
            <person name="Sanseverino W."/>
            <person name="Cavagnaro P."/>
            <person name="Yildiz M."/>
            <person name="Macko-Podgorni A."/>
            <person name="Moranska E."/>
            <person name="Grzebelus E."/>
            <person name="Grzebelus D."/>
            <person name="Ashrafi H."/>
            <person name="Zheng Z."/>
            <person name="Cheng S."/>
            <person name="Spooner D."/>
            <person name="Van Deynze A."/>
            <person name="Simon P."/>
        </authorList>
    </citation>
    <scope>NUCLEOTIDE SEQUENCE</scope>
    <source>
        <tissue evidence="1">Leaf</tissue>
    </source>
</reference>
<gene>
    <name evidence="1" type="ORF">DCAR_0934216</name>
</gene>
<evidence type="ECO:0008006" key="3">
    <source>
        <dbReference type="Google" id="ProtNLM"/>
    </source>
</evidence>